<protein>
    <submittedName>
        <fullName evidence="1">Uncharacterized protein</fullName>
    </submittedName>
</protein>
<dbReference type="Proteomes" id="UP001056120">
    <property type="component" value="Linkage Group LG01"/>
</dbReference>
<dbReference type="EMBL" id="CM042018">
    <property type="protein sequence ID" value="KAI3828621.1"/>
    <property type="molecule type" value="Genomic_DNA"/>
</dbReference>
<accession>A0ACB9K8L4</accession>
<name>A0ACB9K8L4_9ASTR</name>
<organism evidence="1 2">
    <name type="scientific">Smallanthus sonchifolius</name>
    <dbReference type="NCBI Taxonomy" id="185202"/>
    <lineage>
        <taxon>Eukaryota</taxon>
        <taxon>Viridiplantae</taxon>
        <taxon>Streptophyta</taxon>
        <taxon>Embryophyta</taxon>
        <taxon>Tracheophyta</taxon>
        <taxon>Spermatophyta</taxon>
        <taxon>Magnoliopsida</taxon>
        <taxon>eudicotyledons</taxon>
        <taxon>Gunneridae</taxon>
        <taxon>Pentapetalae</taxon>
        <taxon>asterids</taxon>
        <taxon>campanulids</taxon>
        <taxon>Asterales</taxon>
        <taxon>Asteraceae</taxon>
        <taxon>Asteroideae</taxon>
        <taxon>Heliantheae alliance</taxon>
        <taxon>Millerieae</taxon>
        <taxon>Smallanthus</taxon>
    </lineage>
</organism>
<gene>
    <name evidence="1" type="ORF">L1987_02726</name>
</gene>
<evidence type="ECO:0000313" key="2">
    <source>
        <dbReference type="Proteomes" id="UP001056120"/>
    </source>
</evidence>
<proteinExistence type="predicted"/>
<comment type="caution">
    <text evidence="1">The sequence shown here is derived from an EMBL/GenBank/DDBJ whole genome shotgun (WGS) entry which is preliminary data.</text>
</comment>
<evidence type="ECO:0000313" key="1">
    <source>
        <dbReference type="EMBL" id="KAI3828621.1"/>
    </source>
</evidence>
<reference evidence="2" key="1">
    <citation type="journal article" date="2022" name="Mol. Ecol. Resour.">
        <title>The genomes of chicory, endive, great burdock and yacon provide insights into Asteraceae palaeo-polyploidization history and plant inulin production.</title>
        <authorList>
            <person name="Fan W."/>
            <person name="Wang S."/>
            <person name="Wang H."/>
            <person name="Wang A."/>
            <person name="Jiang F."/>
            <person name="Liu H."/>
            <person name="Zhao H."/>
            <person name="Xu D."/>
            <person name="Zhang Y."/>
        </authorList>
    </citation>
    <scope>NUCLEOTIDE SEQUENCE [LARGE SCALE GENOMIC DNA]</scope>
    <source>
        <strain evidence="2">cv. Yunnan</strain>
    </source>
</reference>
<sequence>MSTDFNVPPVVFPSGGNPNTGANVASPRRLFSHRDLQTLASPNSFTGLSMAELCLCVEPSRPQRVRRLPFVRRNPNFELFWAQMEY</sequence>
<reference evidence="1 2" key="2">
    <citation type="journal article" date="2022" name="Mol. Ecol. Resour.">
        <title>The genomes of chicory, endive, great burdock and yacon provide insights into Asteraceae paleo-polyploidization history and plant inulin production.</title>
        <authorList>
            <person name="Fan W."/>
            <person name="Wang S."/>
            <person name="Wang H."/>
            <person name="Wang A."/>
            <person name="Jiang F."/>
            <person name="Liu H."/>
            <person name="Zhao H."/>
            <person name="Xu D."/>
            <person name="Zhang Y."/>
        </authorList>
    </citation>
    <scope>NUCLEOTIDE SEQUENCE [LARGE SCALE GENOMIC DNA]</scope>
    <source>
        <strain evidence="2">cv. Yunnan</strain>
        <tissue evidence="1">Leaves</tissue>
    </source>
</reference>
<keyword evidence="2" id="KW-1185">Reference proteome</keyword>